<dbReference type="InterPro" id="IPR001544">
    <property type="entry name" value="Aminotrans_IV"/>
</dbReference>
<evidence type="ECO:0000313" key="2">
    <source>
        <dbReference type="EMBL" id="MDR6212649.1"/>
    </source>
</evidence>
<dbReference type="Gene3D" id="3.60.120.10">
    <property type="entry name" value="Anthranilate synthase"/>
    <property type="match status" value="1"/>
</dbReference>
<keyword evidence="3" id="KW-1185">Reference proteome</keyword>
<dbReference type="Pfam" id="PF01063">
    <property type="entry name" value="Aminotran_4"/>
    <property type="match status" value="1"/>
</dbReference>
<comment type="caution">
    <text evidence="2">The sequence shown here is derived from an EMBL/GenBank/DDBJ whole genome shotgun (WGS) entry which is preliminary data.</text>
</comment>
<dbReference type="Gene3D" id="3.30.470.10">
    <property type="match status" value="1"/>
</dbReference>
<feature type="domain" description="Chorismate-utilising enzyme C-terminal" evidence="1">
    <location>
        <begin position="120"/>
        <end position="399"/>
    </location>
</feature>
<dbReference type="InterPro" id="IPR019999">
    <property type="entry name" value="Anth_synth_I-like"/>
</dbReference>
<dbReference type="Proteomes" id="UP001267710">
    <property type="component" value="Unassembled WGS sequence"/>
</dbReference>
<evidence type="ECO:0000313" key="3">
    <source>
        <dbReference type="Proteomes" id="UP001267710"/>
    </source>
</evidence>
<dbReference type="EMBL" id="JAVIZX010000001">
    <property type="protein sequence ID" value="MDR6212649.1"/>
    <property type="molecule type" value="Genomic_DNA"/>
</dbReference>
<evidence type="ECO:0000259" key="1">
    <source>
        <dbReference type="Pfam" id="PF00425"/>
    </source>
</evidence>
<proteinExistence type="predicted"/>
<dbReference type="Gene3D" id="3.20.10.10">
    <property type="entry name" value="D-amino Acid Aminotransferase, subunit A, domain 2"/>
    <property type="match status" value="1"/>
</dbReference>
<reference evidence="2 3" key="1">
    <citation type="submission" date="2023-08" db="EMBL/GenBank/DDBJ databases">
        <title>Functional and genomic diversity of the sorghum phyllosphere microbiome.</title>
        <authorList>
            <person name="Shade A."/>
        </authorList>
    </citation>
    <scope>NUCLEOTIDE SEQUENCE [LARGE SCALE GENOMIC DNA]</scope>
    <source>
        <strain evidence="2 3">SORGH_AS_0335</strain>
    </source>
</reference>
<dbReference type="EC" id="2.6.1.85" evidence="2"/>
<dbReference type="InterPro" id="IPR043132">
    <property type="entry name" value="BCAT-like_C"/>
</dbReference>
<dbReference type="SUPFAM" id="SSF56322">
    <property type="entry name" value="ADC synthase"/>
    <property type="match status" value="1"/>
</dbReference>
<dbReference type="InterPro" id="IPR005801">
    <property type="entry name" value="ADC_synthase"/>
</dbReference>
<dbReference type="GO" id="GO:0008696">
    <property type="term" value="F:4-amino-4-deoxychorismate lyase activity"/>
    <property type="evidence" value="ECO:0007669"/>
    <property type="project" value="UniProtKB-EC"/>
</dbReference>
<accession>A0ABU1I8M9</accession>
<dbReference type="InterPro" id="IPR036038">
    <property type="entry name" value="Aminotransferase-like"/>
</dbReference>
<dbReference type="GO" id="GO:0046820">
    <property type="term" value="F:4-amino-4-deoxychorismate synthase activity"/>
    <property type="evidence" value="ECO:0007669"/>
    <property type="project" value="UniProtKB-EC"/>
</dbReference>
<keyword evidence="2" id="KW-0456">Lyase</keyword>
<dbReference type="EC" id="4.1.3.38" evidence="2"/>
<sequence length="614" mass="64771">MDLTALIDFTDPRAAADGGVRLRHAFAGPPQRVLAAYTLAEVPGVLRAVDAAARAGAWCVGGLRYEVAAAFDGALRTHAGAPGQPLAWFAVFDAPGPWPAAAPPVAHEPTVDWHTEPQRAPFDAALAALHAGIAAGEYYQVNYTGMLRGTVAAPAHSAGSAAGPRATAQALFAALQRAQPGGYGLYLELDGEQVLSASPELFFDWQDGGEGPEGVPCGTLLARPMKGTAPRGATPAEDAERAAALRASPKERAENVMIVDLLRNDLSRIATPHSVRVPALFHTQALPAVWQMTSDVQADTPAGTTLDRVFAALFPCGSITGAPKVRAMQAIHALEDGPRGWYCGALGVVRPRPGGGLAATFNVPIRTVELHGAEARCGIGSGITHGARADAEWQEWQHKRAFLVRASEPFDLLETLALVDGAFRHRAEHLARMEASAAHFNVPWDAERIDACLHALAATHPQGAWRARLLLRADGSPRAEAFALVPQAAGPVRLALAGKAFAEAHSEFVRHKTTRRAHYAAFAPAPGSGVFDTVLYNAAGEITETTFGNIAAQREDGVWVTPPLACGLLPGVGRAVALGEGRVTESVLRVDDVPRLRAWAFVNSLRGWLPAVLA</sequence>
<keyword evidence="2" id="KW-0032">Aminotransferase</keyword>
<dbReference type="RefSeq" id="WP_309825619.1">
    <property type="nucleotide sequence ID" value="NZ_JAVIZX010000001.1"/>
</dbReference>
<dbReference type="PRINTS" id="PR00095">
    <property type="entry name" value="ANTSNTHASEI"/>
</dbReference>
<dbReference type="SUPFAM" id="SSF56752">
    <property type="entry name" value="D-aminoacid aminotransferase-like PLP-dependent enzymes"/>
    <property type="match status" value="1"/>
</dbReference>
<dbReference type="InterPro" id="IPR015890">
    <property type="entry name" value="Chorismate_C"/>
</dbReference>
<protein>
    <submittedName>
        <fullName evidence="2">Para-aminobenzoate synthetase/4-amino-4-deoxychorismate lyase</fullName>
        <ecNumber evidence="2">2.6.1.85</ecNumber>
        <ecNumber evidence="2">4.1.3.38</ecNumber>
    </submittedName>
</protein>
<keyword evidence="2" id="KW-0808">Transferase</keyword>
<organism evidence="2 3">
    <name type="scientific">Paracidovorax wautersii</name>
    <dbReference type="NCBI Taxonomy" id="1177982"/>
    <lineage>
        <taxon>Bacteria</taxon>
        <taxon>Pseudomonadati</taxon>
        <taxon>Pseudomonadota</taxon>
        <taxon>Betaproteobacteria</taxon>
        <taxon>Burkholderiales</taxon>
        <taxon>Comamonadaceae</taxon>
        <taxon>Paracidovorax</taxon>
    </lineage>
</organism>
<dbReference type="PANTHER" id="PTHR11236:SF50">
    <property type="entry name" value="AMINODEOXYCHORISMATE SYNTHASE COMPONENT 1"/>
    <property type="match status" value="1"/>
</dbReference>
<dbReference type="Pfam" id="PF00425">
    <property type="entry name" value="Chorismate_bind"/>
    <property type="match status" value="1"/>
</dbReference>
<name>A0ABU1I8M9_9BURK</name>
<gene>
    <name evidence="2" type="ORF">QE399_000338</name>
</gene>
<dbReference type="InterPro" id="IPR043131">
    <property type="entry name" value="BCAT-like_N"/>
</dbReference>
<dbReference type="PANTHER" id="PTHR11236">
    <property type="entry name" value="AMINOBENZOATE/ANTHRANILATE SYNTHASE"/>
    <property type="match status" value="1"/>
</dbReference>